<dbReference type="Proteomes" id="UP001283361">
    <property type="component" value="Unassembled WGS sequence"/>
</dbReference>
<keyword evidence="2" id="KW-1185">Reference proteome</keyword>
<proteinExistence type="predicted"/>
<comment type="caution">
    <text evidence="1">The sequence shown here is derived from an EMBL/GenBank/DDBJ whole genome shotgun (WGS) entry which is preliminary data.</text>
</comment>
<reference evidence="1" key="1">
    <citation type="journal article" date="2023" name="G3 (Bethesda)">
        <title>A reference genome for the long-term kleptoplast-retaining sea slug Elysia crispata morphotype clarki.</title>
        <authorList>
            <person name="Eastman K.E."/>
            <person name="Pendleton A.L."/>
            <person name="Shaikh M.A."/>
            <person name="Suttiyut T."/>
            <person name="Ogas R."/>
            <person name="Tomko P."/>
            <person name="Gavelis G."/>
            <person name="Widhalm J.R."/>
            <person name="Wisecaver J.H."/>
        </authorList>
    </citation>
    <scope>NUCLEOTIDE SEQUENCE</scope>
    <source>
        <strain evidence="1">ECLA1</strain>
    </source>
</reference>
<dbReference type="EMBL" id="JAWDGP010005165">
    <property type="protein sequence ID" value="KAK3759100.1"/>
    <property type="molecule type" value="Genomic_DNA"/>
</dbReference>
<sequence length="70" mass="8048">MSSNVSELCVESTNQAGTQHFLQSKGGIFTSDLWQTPVAETRTQRHEINLHSSFMLPRRFLCLDFTKHDH</sequence>
<dbReference type="AlphaFoldDB" id="A0AAE0YY80"/>
<protein>
    <submittedName>
        <fullName evidence="1">Uncharacterized protein</fullName>
    </submittedName>
</protein>
<evidence type="ECO:0000313" key="2">
    <source>
        <dbReference type="Proteomes" id="UP001283361"/>
    </source>
</evidence>
<organism evidence="1 2">
    <name type="scientific">Elysia crispata</name>
    <name type="common">lettuce slug</name>
    <dbReference type="NCBI Taxonomy" id="231223"/>
    <lineage>
        <taxon>Eukaryota</taxon>
        <taxon>Metazoa</taxon>
        <taxon>Spiralia</taxon>
        <taxon>Lophotrochozoa</taxon>
        <taxon>Mollusca</taxon>
        <taxon>Gastropoda</taxon>
        <taxon>Heterobranchia</taxon>
        <taxon>Euthyneura</taxon>
        <taxon>Panpulmonata</taxon>
        <taxon>Sacoglossa</taxon>
        <taxon>Placobranchoidea</taxon>
        <taxon>Plakobranchidae</taxon>
        <taxon>Elysia</taxon>
    </lineage>
</organism>
<name>A0AAE0YY80_9GAST</name>
<gene>
    <name evidence="1" type="ORF">RRG08_040654</name>
</gene>
<evidence type="ECO:0000313" key="1">
    <source>
        <dbReference type="EMBL" id="KAK3759100.1"/>
    </source>
</evidence>
<accession>A0AAE0YY80</accession>